<feature type="transmembrane region" description="Helical" evidence="1">
    <location>
        <begin position="16"/>
        <end position="36"/>
    </location>
</feature>
<dbReference type="Proteomes" id="UP000244201">
    <property type="component" value="Chromosome"/>
</dbReference>
<keyword evidence="1" id="KW-0812">Transmembrane</keyword>
<evidence type="ECO:0000313" key="4">
    <source>
        <dbReference type="Proteomes" id="UP000244201"/>
    </source>
</evidence>
<sequence length="195" mass="20378">MTAGAKSGQREAGQAFPIYITVVAGLLFLAFAYFVVGKYADQRNGAQGAADAAALAAARDARDQIVDELLAPKLPQDWAELILGQGPFDTDAACAAADEYAQKNDSDREGCDPYVGEYWGFTVGVATKKTIGDSVIPGTEDTKGKATARGVVVPKCSLSGAKLDCEGIDSLIDPDDLGSVPDLADLFTVRLIDAN</sequence>
<evidence type="ECO:0000259" key="2">
    <source>
        <dbReference type="Pfam" id="PF13400"/>
    </source>
</evidence>
<proteinExistence type="predicted"/>
<accession>A0A2R4TET9</accession>
<dbReference type="AlphaFoldDB" id="A0A2R4TET9"/>
<keyword evidence="1" id="KW-0472">Membrane</keyword>
<keyword evidence="4" id="KW-1185">Reference proteome</keyword>
<reference evidence="3 4" key="1">
    <citation type="submission" date="2018-01" db="EMBL/GenBank/DDBJ databases">
        <title>Complete genome sequence of Streptomyces lunaelactis MM109T, a Ferroverdin A producer isolated from cave moonmilk deposits.</title>
        <authorList>
            <person name="Naome A."/>
            <person name="Martinet L."/>
            <person name="Maciejewska M."/>
            <person name="Anderssen S."/>
            <person name="Adam D."/>
            <person name="Tenconi E."/>
            <person name="Deflandre B."/>
            <person name="Arguelles-Arias A."/>
            <person name="Calusinska M."/>
            <person name="Copieters W."/>
            <person name="Karim L."/>
            <person name="Hanikenne M."/>
            <person name="Baurain D."/>
            <person name="van Wezel G."/>
            <person name="Smargiasso N."/>
            <person name="de Pauw E."/>
            <person name="Delfosse P."/>
            <person name="Rigali S."/>
        </authorList>
    </citation>
    <scope>NUCLEOTIDE SEQUENCE [LARGE SCALE GENOMIC DNA]</scope>
    <source>
        <strain evidence="3 4">MM109</strain>
    </source>
</reference>
<gene>
    <name evidence="3" type="ORF">SLUN_25525</name>
</gene>
<feature type="domain" description="Putative Flp pilus-assembly TadG-like N-terminal" evidence="2">
    <location>
        <begin position="20"/>
        <end position="60"/>
    </location>
</feature>
<evidence type="ECO:0000313" key="3">
    <source>
        <dbReference type="EMBL" id="AVZ77642.1"/>
    </source>
</evidence>
<protein>
    <recommendedName>
        <fullName evidence="2">Putative Flp pilus-assembly TadG-like N-terminal domain-containing protein</fullName>
    </recommendedName>
</protein>
<evidence type="ECO:0000256" key="1">
    <source>
        <dbReference type="SAM" id="Phobius"/>
    </source>
</evidence>
<dbReference type="OrthoDB" id="4337756at2"/>
<dbReference type="KEGG" id="slk:SLUN_25525"/>
<dbReference type="InterPro" id="IPR028087">
    <property type="entry name" value="Tad_N"/>
</dbReference>
<name>A0A2R4TET9_9ACTN</name>
<dbReference type="Pfam" id="PF13400">
    <property type="entry name" value="Tad"/>
    <property type="match status" value="1"/>
</dbReference>
<dbReference type="EMBL" id="CP026304">
    <property type="protein sequence ID" value="AVZ77642.1"/>
    <property type="molecule type" value="Genomic_DNA"/>
</dbReference>
<keyword evidence="1" id="KW-1133">Transmembrane helix</keyword>
<organism evidence="3 4">
    <name type="scientific">Streptomyces lunaelactis</name>
    <dbReference type="NCBI Taxonomy" id="1535768"/>
    <lineage>
        <taxon>Bacteria</taxon>
        <taxon>Bacillati</taxon>
        <taxon>Actinomycetota</taxon>
        <taxon>Actinomycetes</taxon>
        <taxon>Kitasatosporales</taxon>
        <taxon>Streptomycetaceae</taxon>
        <taxon>Streptomyces</taxon>
    </lineage>
</organism>